<keyword evidence="2" id="KW-0812">Transmembrane</keyword>
<reference evidence="3" key="1">
    <citation type="submission" date="2022-10" db="EMBL/GenBank/DDBJ databases">
        <title>Genome sequences of endogenous nimaviruses in decapod crustaceans.</title>
        <authorList>
            <person name="Kawato S."/>
            <person name="Nozaki R."/>
            <person name="Kondo H."/>
            <person name="Hirono I."/>
        </authorList>
    </citation>
    <scope>NUCLEOTIDE SEQUENCE</scope>
    <source>
        <strain evidence="3">Tokushima2020</strain>
    </source>
</reference>
<organism evidence="3">
    <name type="scientific">Metapenaeus joyneri majanivirus</name>
    <dbReference type="NCBI Taxonomy" id="2984280"/>
    <lineage>
        <taxon>Viruses</taxon>
        <taxon>Viruses incertae sedis</taxon>
        <taxon>Naldaviricetes</taxon>
        <taxon>Nimaviridae</taxon>
    </lineage>
</organism>
<dbReference type="EMBL" id="LC738878">
    <property type="protein sequence ID" value="BDT62790.1"/>
    <property type="molecule type" value="Genomic_DNA"/>
</dbReference>
<dbReference type="PANTHER" id="PTHR42264">
    <property type="entry name" value="EPHRIN_REC_LIKE DOMAIN-CONTAINING PROTEIN"/>
    <property type="match status" value="1"/>
</dbReference>
<protein>
    <submittedName>
        <fullName evidence="3">Wsv011-like protein</fullName>
    </submittedName>
</protein>
<evidence type="ECO:0000313" key="3">
    <source>
        <dbReference type="EMBL" id="BDT62790.1"/>
    </source>
</evidence>
<keyword evidence="2" id="KW-0472">Membrane</keyword>
<evidence type="ECO:0000256" key="2">
    <source>
        <dbReference type="SAM" id="Phobius"/>
    </source>
</evidence>
<name>A0A9C7BN34_9VIRU</name>
<keyword evidence="2" id="KW-1133">Transmembrane helix</keyword>
<feature type="transmembrane region" description="Helical" evidence="2">
    <location>
        <begin position="1064"/>
        <end position="1083"/>
    </location>
</feature>
<feature type="region of interest" description="Disordered" evidence="1">
    <location>
        <begin position="1098"/>
        <end position="1117"/>
    </location>
</feature>
<accession>A0A9C7BN34</accession>
<evidence type="ECO:0000256" key="1">
    <source>
        <dbReference type="SAM" id="MobiDB-lite"/>
    </source>
</evidence>
<sequence>MITTIDSNKQIRFQFNNEGDKNVSFFPAVTSTKDTLNNFLKKINTQSFKNTTVKNNQYLELKNKIEIYKLLWDPLHLKLMFDALYKNNNNSVFINKYLQLLFSKQSIKSIKIMIVLNTILEKLNMLNNELISSLYIETKNDPLSLFSNTELNACLQKRIMNLKDIVKQEQIDDEHWQDILLYMANIHKMLSEKNENMFNIDLESSLQTGGKCTWQKPNANDHHLCYLIRILRIAYSFYGIGHNTKKRNSIIQTKENGNIDAFIRNLFPLSTKENKLDWTLNNDINYVTDKKNYNDHYTYNNSSNTIPPIMEPHVLYGEPKLIIAYNRLLQHRINYDWTYTENPFTPKKQYISKYFQIDTDKIDICDSLISDLIFGHSWLDQDGNYDPTTKNKKTIILTVLNYINYDNDEEEVVNSELLPKDISLLKKKSIKDPLFIIKEIKRTSRELTKKIKDSLYMIRTKLVPKIYNKFVSLNTNNVVNNKDMKDLTHIMGNLFIFKLMDIAHREHIHKKNSTNINNSKSLYSITIDSPLYISHLNNYKRNDDDNNNNDTKGYLTTATNTNTNNNNEYDITINIPKNIASIIEQNLKQDEETKINNNNNNKSGTRTCIFLDGETLYPISLLSLAMNSENELDRVKDHTSDNLKFGKFSAGAFKGLTTSVIETLGSVARRYHATAEEMVDSIKEERKILNNVSYEQELTKAITSLDADSFILRQGSDIGSYQTFTKTGKNLANEINLLRKNEQPMSSFLSEMGVEAPSSINEPCAMEIAQSFPDFKINSLEKEAKLLESRLPHEDISYFKSVEKNPHFKNEQFIKKSLQNNKTINTINQRLGEKLSSGVTSLFGRFGKVVIYGGITYGALAFLTSSTIHASKGAHYNVLSKEVPGGVKSYKLVKYSCLDQNTGNGYTIEHPFEDIIARYIKENMSSLEQGEYVTNPQSHWRSKSKGYAPICCPNDVQTHGPCGGWATFSGTPSSVLGALVSENDLPEGTSLTCEDGLNIVGALSDLLVSSATNVSKKIIDGVIDVSTEVGDRVIVKILQNPTIIIGLPILMAVLLCLKKKNVYMFPLFFIVSFLMLICMRYFVLKYMGYDTGNKIDNNNNQSTHTENGNKNQEAISN</sequence>
<proteinExistence type="predicted"/>